<proteinExistence type="predicted"/>
<feature type="transmembrane region" description="Helical" evidence="2">
    <location>
        <begin position="374"/>
        <end position="392"/>
    </location>
</feature>
<evidence type="ECO:0000256" key="2">
    <source>
        <dbReference type="SAM" id="Phobius"/>
    </source>
</evidence>
<keyword evidence="2" id="KW-0472">Membrane</keyword>
<dbReference type="OrthoDB" id="422215at2759"/>
<keyword evidence="2" id="KW-1133">Transmembrane helix</keyword>
<sequence>MDLAALRQMSGGAAEPDRLPRSLDTNQCYSTFQSELACQPDQAVYAGTGTFDQCHGCIGAVQTVGSEMSLSGSWVEHSVPLKMARSILAPRPGEEVGRKTVFASGIPTISSKVVDGLSLVHPGTSSVCYEFWYTAQGQVRYDDPIELQSGMADEERMHLNVNHVDEDWMYGRLVTTSSFSMKLCEVLARSSCTAFYNIAMLNLLSEIVSTKELASRFDSYILSLFLISRCLWVYIAHRRAQRGLILDWHDKGEYVTNVGFFGRLDLMFSITVVEMFLIPRIVRDIVSLLHPDKRCHPFAAFGGKLYGPRSFILGFPTKDMYITESLHGIVSQVPVLVADVIITVSLCWTLRAKIGLFCFSIPEDRERWLWCRCMTWLVLVLTVVNFVLKVILFRRYLWARKRYRAWLKVKLNDPSQPDACRRALRKEWRAYFGELSQTLVHEPLSP</sequence>
<keyword evidence="2" id="KW-0812">Transmembrane</keyword>
<organism evidence="3 4">
    <name type="scientific">Symbiodinium necroappetens</name>
    <dbReference type="NCBI Taxonomy" id="1628268"/>
    <lineage>
        <taxon>Eukaryota</taxon>
        <taxon>Sar</taxon>
        <taxon>Alveolata</taxon>
        <taxon>Dinophyceae</taxon>
        <taxon>Suessiales</taxon>
        <taxon>Symbiodiniaceae</taxon>
        <taxon>Symbiodinium</taxon>
    </lineage>
</organism>
<protein>
    <submittedName>
        <fullName evidence="3">Uncharacterized protein</fullName>
    </submittedName>
</protein>
<evidence type="ECO:0000313" key="3">
    <source>
        <dbReference type="EMBL" id="CAE7942629.1"/>
    </source>
</evidence>
<dbReference type="AlphaFoldDB" id="A0A813CFT2"/>
<dbReference type="EMBL" id="CAJNJA010097252">
    <property type="protein sequence ID" value="CAE7942629.1"/>
    <property type="molecule type" value="Genomic_DNA"/>
</dbReference>
<evidence type="ECO:0000256" key="1">
    <source>
        <dbReference type="SAM" id="MobiDB-lite"/>
    </source>
</evidence>
<evidence type="ECO:0000313" key="4">
    <source>
        <dbReference type="Proteomes" id="UP000601435"/>
    </source>
</evidence>
<comment type="caution">
    <text evidence="3">The sequence shown here is derived from an EMBL/GenBank/DDBJ whole genome shotgun (WGS) entry which is preliminary data.</text>
</comment>
<gene>
    <name evidence="3" type="ORF">SNEC2469_LOCUS34740</name>
</gene>
<name>A0A813CFT2_9DINO</name>
<dbReference type="Proteomes" id="UP000601435">
    <property type="component" value="Unassembled WGS sequence"/>
</dbReference>
<accession>A0A813CFT2</accession>
<keyword evidence="4" id="KW-1185">Reference proteome</keyword>
<feature type="region of interest" description="Disordered" evidence="1">
    <location>
        <begin position="1"/>
        <end position="21"/>
    </location>
</feature>
<reference evidence="3" key="1">
    <citation type="submission" date="2021-02" db="EMBL/GenBank/DDBJ databases">
        <authorList>
            <person name="Dougan E. K."/>
            <person name="Rhodes N."/>
            <person name="Thang M."/>
            <person name="Chan C."/>
        </authorList>
    </citation>
    <scope>NUCLEOTIDE SEQUENCE</scope>
</reference>